<dbReference type="Gene3D" id="2.60.120.200">
    <property type="match status" value="1"/>
</dbReference>
<accession>A0ABR3C8M9</accession>
<protein>
    <recommendedName>
        <fullName evidence="3">GH16 domain-containing protein</fullName>
    </recommendedName>
</protein>
<dbReference type="InterPro" id="IPR013320">
    <property type="entry name" value="ConA-like_dom_sf"/>
</dbReference>
<feature type="domain" description="GH16" evidence="3">
    <location>
        <begin position="283"/>
        <end position="598"/>
    </location>
</feature>
<feature type="region of interest" description="Disordered" evidence="2">
    <location>
        <begin position="160"/>
        <end position="233"/>
    </location>
</feature>
<evidence type="ECO:0000313" key="4">
    <source>
        <dbReference type="EMBL" id="KAL0255819.1"/>
    </source>
</evidence>
<feature type="compositionally biased region" description="Polar residues" evidence="2">
    <location>
        <begin position="166"/>
        <end position="180"/>
    </location>
</feature>
<feature type="compositionally biased region" description="Polar residues" evidence="2">
    <location>
        <begin position="215"/>
        <end position="224"/>
    </location>
</feature>
<reference evidence="5" key="1">
    <citation type="submission" date="2015-01" db="EMBL/GenBank/DDBJ databases">
        <title>The Genome Sequence of Cryptococcus gattii MMRL2647.</title>
        <authorList>
            <consortium name="The Broad Institute Genomics Platform"/>
            <person name="Cuomo C."/>
            <person name="Litvintseva A."/>
            <person name="Chen Y."/>
            <person name="Heitman J."/>
            <person name="Sun S."/>
            <person name="Springer D."/>
            <person name="Dromer F."/>
            <person name="Young S."/>
            <person name="Zeng Q."/>
            <person name="Gargeya S."/>
            <person name="Abouelleil A."/>
            <person name="Alvarado L."/>
            <person name="Chapman S.B."/>
            <person name="Gainer-Dewar J."/>
            <person name="Goldberg J."/>
            <person name="Griggs A."/>
            <person name="Gujja S."/>
            <person name="Hansen M."/>
            <person name="Howarth C."/>
            <person name="Imamovic A."/>
            <person name="Larimer J."/>
            <person name="Murphy C."/>
            <person name="Naylor J."/>
            <person name="Pearson M."/>
            <person name="Priest M."/>
            <person name="Roberts A."/>
            <person name="Saif S."/>
            <person name="Shea T."/>
            <person name="Sykes S."/>
            <person name="Wortman J."/>
            <person name="Nusbaum C."/>
            <person name="Birren B."/>
        </authorList>
    </citation>
    <scope>NUCLEOTIDE SEQUENCE [LARGE SCALE GENOMIC DNA]</scope>
    <source>
        <strain evidence="5">IND107</strain>
    </source>
</reference>
<proteinExistence type="inferred from homology"/>
<dbReference type="PROSITE" id="PS51762">
    <property type="entry name" value="GH16_2"/>
    <property type="match status" value="1"/>
</dbReference>
<dbReference type="InterPro" id="IPR000757">
    <property type="entry name" value="Beta-glucanase-like"/>
</dbReference>
<evidence type="ECO:0000259" key="3">
    <source>
        <dbReference type="PROSITE" id="PS51762"/>
    </source>
</evidence>
<dbReference type="EMBL" id="ATAM02000001">
    <property type="protein sequence ID" value="KAL0255819.1"/>
    <property type="molecule type" value="Genomic_DNA"/>
</dbReference>
<comment type="similarity">
    <text evidence="1">Belongs to the glycosyl hydrolase 16 family.</text>
</comment>
<name>A0ABR3C8M9_9TREE</name>
<dbReference type="InterPro" id="IPR050546">
    <property type="entry name" value="Glycosyl_Hydrlase_16"/>
</dbReference>
<organism evidence="4 5">
    <name type="scientific">Cryptococcus tetragattii IND107</name>
    <dbReference type="NCBI Taxonomy" id="1296105"/>
    <lineage>
        <taxon>Eukaryota</taxon>
        <taxon>Fungi</taxon>
        <taxon>Dikarya</taxon>
        <taxon>Basidiomycota</taxon>
        <taxon>Agaricomycotina</taxon>
        <taxon>Tremellomycetes</taxon>
        <taxon>Tremellales</taxon>
        <taxon>Cryptococcaceae</taxon>
        <taxon>Cryptococcus</taxon>
        <taxon>Cryptococcus gattii species complex</taxon>
    </lineage>
</organism>
<sequence length="620" mass="67716">MTSSQSEQHLLAAEIDTPETSATSTPEPFTSHQVKIPSNSRQEDAGEATSASSSLNHTSTSTNASHFAAGPKIHINDVSNSPAVGADSRRLSTIGTLRYTSSFGQNSGNFGSHRRSSLDSTQSSFDGRIDGITDHRYPRAGPSSEGIAGATKANNTDFGPPEAGSSHFSSTAANPTSVTISGPGGSARITGADPSAGSTTRGNIASRRAMRMKQALSTSSSKPTRLNEMTPVGPRPADPAMRWARWITLSSIFIGFVIAAVICWDGYRSVPKLGRICYVLDDDFSSGVINPDIWEHEVRLDGYGSGSFQWTTASSNNSYIEDGILYIVPTLTSDHLGEAAITNGYTLNLTADGTCTSKSVSQCVAVSNSSLLTVVNPVQTARLITKNAASIKYGKVEVRAKFPSGDWLWPRITMLHVNETYGAWPRSGQIDILTARGNDASYPDRGVDYAQSDLHWGPTTDLDRLYLTWGYREQRRTYYSQKYRTFGLEWNDKFMWTYIDSRISQVISLRFNKESFWTRGKFPSTYTNGSQVLKLTNPWSQSQSKVAPFDQAFYLVIDLAVGSMDGWFPDGQGGKPWTDDSLSAMSDFWAAKSKWWGTSRSSDPAVRGFAIDSVKMWRTC</sequence>
<gene>
    <name evidence="4" type="ORF">I308_100628</name>
</gene>
<feature type="compositionally biased region" description="Low complexity" evidence="2">
    <location>
        <begin position="18"/>
        <end position="31"/>
    </location>
</feature>
<evidence type="ECO:0000313" key="5">
    <source>
        <dbReference type="Proteomes" id="UP000054399"/>
    </source>
</evidence>
<dbReference type="PANTHER" id="PTHR10963">
    <property type="entry name" value="GLYCOSYL HYDROLASE-RELATED"/>
    <property type="match status" value="1"/>
</dbReference>
<evidence type="ECO:0000256" key="2">
    <source>
        <dbReference type="SAM" id="MobiDB-lite"/>
    </source>
</evidence>
<dbReference type="RefSeq" id="XP_066617096.1">
    <property type="nucleotide sequence ID" value="XM_066755195.1"/>
</dbReference>
<evidence type="ECO:0000256" key="1">
    <source>
        <dbReference type="ARBA" id="ARBA00006865"/>
    </source>
</evidence>
<dbReference type="GeneID" id="91987486"/>
<comment type="caution">
    <text evidence="4">The sequence shown here is derived from an EMBL/GenBank/DDBJ whole genome shotgun (WGS) entry which is preliminary data.</text>
</comment>
<dbReference type="Proteomes" id="UP000054399">
    <property type="component" value="Unassembled WGS sequence"/>
</dbReference>
<feature type="compositionally biased region" description="Low complexity" evidence="2">
    <location>
        <begin position="48"/>
        <end position="65"/>
    </location>
</feature>
<feature type="region of interest" description="Disordered" evidence="2">
    <location>
        <begin position="1"/>
        <end position="65"/>
    </location>
</feature>
<dbReference type="PANTHER" id="PTHR10963:SF55">
    <property type="entry name" value="GLYCOSIDE HYDROLASE FAMILY 16 PROTEIN"/>
    <property type="match status" value="1"/>
</dbReference>
<keyword evidence="5" id="KW-1185">Reference proteome</keyword>
<dbReference type="SUPFAM" id="SSF49899">
    <property type="entry name" value="Concanavalin A-like lectins/glucanases"/>
    <property type="match status" value="1"/>
</dbReference>
<reference evidence="4 5" key="2">
    <citation type="submission" date="2024-01" db="EMBL/GenBank/DDBJ databases">
        <title>Comparative genomics of Cryptococcus and Kwoniella reveals pathogenesis evolution and contrasting modes of karyotype evolution via chromosome fusion or intercentromeric recombination.</title>
        <authorList>
            <person name="Coelho M.A."/>
            <person name="David-Palma M."/>
            <person name="Shea T."/>
            <person name="Bowers K."/>
            <person name="Mcginley-Smith S."/>
            <person name="Mohammad A.W."/>
            <person name="Gnirke A."/>
            <person name="Yurkov A.M."/>
            <person name="Nowrousian M."/>
            <person name="Sun S."/>
            <person name="Cuomo C.A."/>
            <person name="Heitman J."/>
        </authorList>
    </citation>
    <scope>NUCLEOTIDE SEQUENCE [LARGE SCALE GENOMIC DNA]</scope>
    <source>
        <strain evidence="4 5">IND107</strain>
    </source>
</reference>